<keyword evidence="9" id="KW-0811">Translocation</keyword>
<evidence type="ECO:0000256" key="6">
    <source>
        <dbReference type="ARBA" id="ARBA00022989"/>
    </source>
</evidence>
<evidence type="ECO:0000313" key="11">
    <source>
        <dbReference type="Proteomes" id="UP001516464"/>
    </source>
</evidence>
<keyword evidence="11" id="KW-1185">Reference proteome</keyword>
<accession>A0ABQ7HWI8</accession>
<organism evidence="10 11">
    <name type="scientific">Astathelohania contejeani</name>
    <dbReference type="NCBI Taxonomy" id="164912"/>
    <lineage>
        <taxon>Eukaryota</taxon>
        <taxon>Fungi</taxon>
        <taxon>Fungi incertae sedis</taxon>
        <taxon>Microsporidia</taxon>
        <taxon>Astathelohaniidae</taxon>
        <taxon>Astathelohania</taxon>
    </lineage>
</organism>
<keyword evidence="6" id="KW-1133">Transmembrane helix</keyword>
<dbReference type="Proteomes" id="UP001516464">
    <property type="component" value="Unassembled WGS sequence"/>
</dbReference>
<keyword evidence="5 9" id="KW-0999">Mitochondrion inner membrane</keyword>
<dbReference type="EMBL" id="SBIQ01000244">
    <property type="protein sequence ID" value="KAF7682493.1"/>
    <property type="molecule type" value="Genomic_DNA"/>
</dbReference>
<name>A0ABQ7HWI8_9MICR</name>
<proteinExistence type="inferred from homology"/>
<evidence type="ECO:0000256" key="9">
    <source>
        <dbReference type="RuleBase" id="RU367038"/>
    </source>
</evidence>
<comment type="similarity">
    <text evidence="2 9">Belongs to the Tim17/Tim22/Tim23 family.</text>
</comment>
<keyword evidence="8" id="KW-0472">Membrane</keyword>
<evidence type="ECO:0000256" key="8">
    <source>
        <dbReference type="ARBA" id="ARBA00023136"/>
    </source>
</evidence>
<comment type="subcellular location">
    <subcellularLocation>
        <location evidence="1 9">Mitochondrion inner membrane</location>
        <topology evidence="1 9">Multi-pass membrane protein</topology>
    </subcellularLocation>
</comment>
<gene>
    <name evidence="10" type="primary">TIM22</name>
    <name evidence="10" type="ORF">TCON_2278</name>
</gene>
<evidence type="ECO:0000256" key="4">
    <source>
        <dbReference type="ARBA" id="ARBA00022692"/>
    </source>
</evidence>
<protein>
    <recommendedName>
        <fullName evidence="3 9">Mitochondrial import inner membrane translocase subunit TIM22</fullName>
    </recommendedName>
</protein>
<comment type="caution">
    <text evidence="10">The sequence shown here is derived from an EMBL/GenBank/DDBJ whole genome shotgun (WGS) entry which is preliminary data.</text>
</comment>
<evidence type="ECO:0000256" key="1">
    <source>
        <dbReference type="ARBA" id="ARBA00004448"/>
    </source>
</evidence>
<evidence type="ECO:0000256" key="3">
    <source>
        <dbReference type="ARBA" id="ARBA00020722"/>
    </source>
</evidence>
<evidence type="ECO:0000313" key="10">
    <source>
        <dbReference type="EMBL" id="KAF7682493.1"/>
    </source>
</evidence>
<keyword evidence="7 9" id="KW-0496">Mitochondrion</keyword>
<dbReference type="Pfam" id="PF02466">
    <property type="entry name" value="Tim17"/>
    <property type="match status" value="1"/>
</dbReference>
<keyword evidence="9" id="KW-0653">Protein transport</keyword>
<comment type="subunit">
    <text evidence="9">Component of the TIM22 complex.</text>
</comment>
<comment type="function">
    <text evidence="9">Essential core component of the TIM22 complex, a complex that mediates the import and insertion of multi-pass transmembrane proteins into the mitochondrial inner membrane. In the TIM22 complex, it constitutes the voltage-activated and signal-gated channel. Forms a twin-pore translocase that uses the membrane potential as external driving force in 2 voltage-dependent steps.</text>
</comment>
<dbReference type="PANTHER" id="PTHR14110:SF0">
    <property type="entry name" value="MITOCHONDRIAL IMPORT INNER MEMBRANE TRANSLOCASE SUBUNIT TIM22"/>
    <property type="match status" value="1"/>
</dbReference>
<evidence type="ECO:0000256" key="2">
    <source>
        <dbReference type="ARBA" id="ARBA00008444"/>
    </source>
</evidence>
<reference evidence="10 11" key="1">
    <citation type="submission" date="2019-01" db="EMBL/GenBank/DDBJ databases">
        <title>Genomes sequencing and comparative genomics of infectious freshwater microsporidia, Cucumispora dikerogammari and Thelohania contejeani.</title>
        <authorList>
            <person name="Cormier A."/>
            <person name="Giraud I."/>
            <person name="Wattier R."/>
            <person name="Teixeira M."/>
            <person name="Grandjean F."/>
            <person name="Rigaud T."/>
            <person name="Cordaux R."/>
        </authorList>
    </citation>
    <scope>NUCLEOTIDE SEQUENCE [LARGE SCALE GENOMIC DNA]</scope>
    <source>
        <strain evidence="10">T1</strain>
        <tissue evidence="10">Spores</tissue>
    </source>
</reference>
<keyword evidence="9" id="KW-0813">Transport</keyword>
<evidence type="ECO:0000256" key="5">
    <source>
        <dbReference type="ARBA" id="ARBA00022792"/>
    </source>
</evidence>
<sequence>MSDSTLKSKYERIKPFLIKTLTSTAQGYIFGATMGVFIPRNGKRITDVVHETGTTFMKMGFLYSGTECIVKSIRKKNDLYNGMIAGAVAGGALSYKYGFKSAIIGSTTFSLYSGISEYYNHNDINL</sequence>
<dbReference type="InterPro" id="IPR039175">
    <property type="entry name" value="TIM22"/>
</dbReference>
<dbReference type="PANTHER" id="PTHR14110">
    <property type="entry name" value="MITOCHONDRIAL IMPORT INNER MEMBRANE TRANSLOCASE SUBUNIT TIM22"/>
    <property type="match status" value="1"/>
</dbReference>
<keyword evidence="4" id="KW-0812">Transmembrane</keyword>
<evidence type="ECO:0000256" key="7">
    <source>
        <dbReference type="ARBA" id="ARBA00023128"/>
    </source>
</evidence>